<comment type="caution">
    <text evidence="3">The sequence shown here is derived from an EMBL/GenBank/DDBJ whole genome shotgun (WGS) entry which is preliminary data.</text>
</comment>
<reference evidence="4" key="1">
    <citation type="submission" date="2018-09" db="EMBL/GenBank/DDBJ databases">
        <authorList>
            <person name="Kim I."/>
        </authorList>
    </citation>
    <scope>NUCLEOTIDE SEQUENCE [LARGE SCALE GENOMIC DNA]</scope>
    <source>
        <strain evidence="4">DD4a</strain>
    </source>
</reference>
<dbReference type="EMBL" id="QXTG01000001">
    <property type="protein sequence ID" value="RIX30822.1"/>
    <property type="molecule type" value="Genomic_DNA"/>
</dbReference>
<organism evidence="3 4">
    <name type="scientific">Amnibacterium setariae</name>
    <dbReference type="NCBI Taxonomy" id="2306585"/>
    <lineage>
        <taxon>Bacteria</taxon>
        <taxon>Bacillati</taxon>
        <taxon>Actinomycetota</taxon>
        <taxon>Actinomycetes</taxon>
        <taxon>Micrococcales</taxon>
        <taxon>Microbacteriaceae</taxon>
        <taxon>Amnibacterium</taxon>
    </lineage>
</organism>
<dbReference type="OrthoDB" id="122936at2"/>
<dbReference type="AlphaFoldDB" id="A0A3A1U350"/>
<evidence type="ECO:0000313" key="3">
    <source>
        <dbReference type="EMBL" id="RIX30822.1"/>
    </source>
</evidence>
<evidence type="ECO:0000256" key="1">
    <source>
        <dbReference type="SAM" id="MobiDB-lite"/>
    </source>
</evidence>
<dbReference type="InterPro" id="IPR011051">
    <property type="entry name" value="RmlC_Cupin_sf"/>
</dbReference>
<dbReference type="Proteomes" id="UP000265742">
    <property type="component" value="Unassembled WGS sequence"/>
</dbReference>
<feature type="domain" description="Cupin type-2" evidence="2">
    <location>
        <begin position="120"/>
        <end position="186"/>
    </location>
</feature>
<accession>A0A3A1U350</accession>
<evidence type="ECO:0000259" key="2">
    <source>
        <dbReference type="Pfam" id="PF07883"/>
    </source>
</evidence>
<dbReference type="InterPro" id="IPR013096">
    <property type="entry name" value="Cupin_2"/>
</dbReference>
<gene>
    <name evidence="3" type="ORF">D1781_05350</name>
</gene>
<evidence type="ECO:0000313" key="4">
    <source>
        <dbReference type="Proteomes" id="UP000265742"/>
    </source>
</evidence>
<feature type="compositionally biased region" description="Low complexity" evidence="1">
    <location>
        <begin position="1"/>
        <end position="12"/>
    </location>
</feature>
<proteinExistence type="predicted"/>
<sequence length="218" mass="24052">MLVPPHGAAGRPGRYGRRCRNGPGAGLLRRSRPRQHAATLAEVQPSTIAENRGAILPVRREDGRVSDLRATTDAHRGQPEPFRWEGVDELAYKEHDTTFRGVTRRVLFGAGDGQAVEVRYFEVAPGGWSTLEHHGHTHQVVVLRGSGACLVEDRVIPLAPHDLVFVPAWAWHQFRATGDEPLGFQCIVPLDRDRPALPTDDEFAALTADPAVADFVRR</sequence>
<keyword evidence="4" id="KW-1185">Reference proteome</keyword>
<dbReference type="SUPFAM" id="SSF51182">
    <property type="entry name" value="RmlC-like cupins"/>
    <property type="match status" value="1"/>
</dbReference>
<protein>
    <submittedName>
        <fullName evidence="3">Cupin domain-containing protein</fullName>
    </submittedName>
</protein>
<dbReference type="InterPro" id="IPR014710">
    <property type="entry name" value="RmlC-like_jellyroll"/>
</dbReference>
<name>A0A3A1U350_9MICO</name>
<dbReference type="Gene3D" id="2.60.120.10">
    <property type="entry name" value="Jelly Rolls"/>
    <property type="match status" value="1"/>
</dbReference>
<feature type="region of interest" description="Disordered" evidence="1">
    <location>
        <begin position="1"/>
        <end position="35"/>
    </location>
</feature>
<dbReference type="CDD" id="cd02222">
    <property type="entry name" value="cupin_TM1459-like"/>
    <property type="match status" value="1"/>
</dbReference>
<dbReference type="Pfam" id="PF07883">
    <property type="entry name" value="Cupin_2"/>
    <property type="match status" value="1"/>
</dbReference>